<comment type="caution">
    <text evidence="1">The sequence shown here is derived from an EMBL/GenBank/DDBJ whole genome shotgun (WGS) entry which is preliminary data.</text>
</comment>
<dbReference type="Proteomes" id="UP001249505">
    <property type="component" value="Unassembled WGS sequence"/>
</dbReference>
<protein>
    <submittedName>
        <fullName evidence="1">Uncharacterized protein</fullName>
    </submittedName>
</protein>
<keyword evidence="2" id="KW-1185">Reference proteome</keyword>
<dbReference type="RefSeq" id="WP_259577449.1">
    <property type="nucleotide sequence ID" value="NZ_JAUOES010000003.1"/>
</dbReference>
<gene>
    <name evidence="1" type="ORF">Q4Q50_03775</name>
</gene>
<dbReference type="EMBL" id="JAUOES010000003">
    <property type="protein sequence ID" value="MDT3279415.1"/>
    <property type="molecule type" value="Genomic_DNA"/>
</dbReference>
<evidence type="ECO:0000313" key="1">
    <source>
        <dbReference type="EMBL" id="MDT3279415.1"/>
    </source>
</evidence>
<sequence length="85" mass="9038">MSCSIVVKIGIVATVTVGGMDADVEPSWMSLWRVTGETMTIHSVHLMIKLTYFGAISFSQMNSSMVVKIAIVATVAVGSMSLGKQ</sequence>
<evidence type="ECO:0000313" key="2">
    <source>
        <dbReference type="Proteomes" id="UP001249505"/>
    </source>
</evidence>
<proteinExistence type="predicted"/>
<accession>A0ABU3FVK8</accession>
<reference evidence="1 2" key="1">
    <citation type="submission" date="2023-07" db="EMBL/GenBank/DDBJ databases">
        <title>Novel Shewanella species isolated from Baltic Sea sediments.</title>
        <authorList>
            <person name="Martin-Rodriguez A.J."/>
        </authorList>
    </citation>
    <scope>NUCLEOTIDE SEQUENCE [LARGE SCALE GENOMIC DNA]</scope>
    <source>
        <strain evidence="1 2">SP2S1-2</strain>
    </source>
</reference>
<organism evidence="1 2">
    <name type="scientific">Shewanella scandinavica</name>
    <dbReference type="NCBI Taxonomy" id="3063538"/>
    <lineage>
        <taxon>Bacteria</taxon>
        <taxon>Pseudomonadati</taxon>
        <taxon>Pseudomonadota</taxon>
        <taxon>Gammaproteobacteria</taxon>
        <taxon>Alteromonadales</taxon>
        <taxon>Shewanellaceae</taxon>
        <taxon>Shewanella</taxon>
    </lineage>
</organism>
<name>A0ABU3FVK8_9GAMM</name>